<dbReference type="AlphaFoldDB" id="A0A2Z6P6Q6"/>
<sequence length="304" mass="34048">MNEGYGQLGRKGGEIVHYLVPLELRNLRGKPTVQNTIYASKLIFNPIYTIALELKKRMMDKGDSPSPAICMLQDTSKISIEDDFLNITPMTTIEALKDMKMETSLIVCGVVKVILDEDDWFYTACICHKKVYPDEKMYFCEKCNKHVVTVFPRYRLKLHVIDSTDSATFVVFDRDGAELFRKSCSDMIDSMGPKSNGPPKELINMVDKTFLFKAKYSVGEYVDGGLEVSIGNSVEVLNDNVTADNVVQDLLEKFSDEAVVPKKVTIDLDEIVDGADVLKRDFSVVESSGGGVTLNLKKVKIEKD</sequence>
<keyword evidence="3" id="KW-0863">Zinc-finger</keyword>
<evidence type="ECO:0000256" key="1">
    <source>
        <dbReference type="ARBA" id="ARBA00005690"/>
    </source>
</evidence>
<keyword evidence="8" id="KW-1185">Reference proteome</keyword>
<dbReference type="PANTHER" id="PTHR47165">
    <property type="entry name" value="OS03G0429900 PROTEIN"/>
    <property type="match status" value="1"/>
</dbReference>
<evidence type="ECO:0000256" key="3">
    <source>
        <dbReference type="ARBA" id="ARBA00022771"/>
    </source>
</evidence>
<evidence type="ECO:0000256" key="2">
    <source>
        <dbReference type="ARBA" id="ARBA00022723"/>
    </source>
</evidence>
<evidence type="ECO:0000313" key="7">
    <source>
        <dbReference type="EMBL" id="GAU50323.1"/>
    </source>
</evidence>
<dbReference type="InterPro" id="IPR012340">
    <property type="entry name" value="NA-bd_OB-fold"/>
</dbReference>
<dbReference type="InterPro" id="IPR013955">
    <property type="entry name" value="Rep_factor-A_C"/>
</dbReference>
<dbReference type="OrthoDB" id="1040769at2759"/>
<protein>
    <recommendedName>
        <fullName evidence="6">Replication factor A C-terminal domain-containing protein</fullName>
    </recommendedName>
</protein>
<dbReference type="GO" id="GO:0003677">
    <property type="term" value="F:DNA binding"/>
    <property type="evidence" value="ECO:0007669"/>
    <property type="project" value="UniProtKB-KW"/>
</dbReference>
<dbReference type="Pfam" id="PF08646">
    <property type="entry name" value="Rep_fac-A_C"/>
    <property type="match status" value="1"/>
</dbReference>
<dbReference type="GO" id="GO:0008270">
    <property type="term" value="F:zinc ion binding"/>
    <property type="evidence" value="ECO:0007669"/>
    <property type="project" value="UniProtKB-KW"/>
</dbReference>
<gene>
    <name evidence="7" type="ORF">TSUD_409260</name>
</gene>
<comment type="similarity">
    <text evidence="1">Belongs to the replication factor A protein 1 family.</text>
</comment>
<name>A0A2Z6P6Q6_TRISU</name>
<keyword evidence="5" id="KW-0238">DNA-binding</keyword>
<evidence type="ECO:0000256" key="4">
    <source>
        <dbReference type="ARBA" id="ARBA00022833"/>
    </source>
</evidence>
<organism evidence="7 8">
    <name type="scientific">Trifolium subterraneum</name>
    <name type="common">Subterranean clover</name>
    <dbReference type="NCBI Taxonomy" id="3900"/>
    <lineage>
        <taxon>Eukaryota</taxon>
        <taxon>Viridiplantae</taxon>
        <taxon>Streptophyta</taxon>
        <taxon>Embryophyta</taxon>
        <taxon>Tracheophyta</taxon>
        <taxon>Spermatophyta</taxon>
        <taxon>Magnoliopsida</taxon>
        <taxon>eudicotyledons</taxon>
        <taxon>Gunneridae</taxon>
        <taxon>Pentapetalae</taxon>
        <taxon>rosids</taxon>
        <taxon>fabids</taxon>
        <taxon>Fabales</taxon>
        <taxon>Fabaceae</taxon>
        <taxon>Papilionoideae</taxon>
        <taxon>50 kb inversion clade</taxon>
        <taxon>NPAAA clade</taxon>
        <taxon>Hologalegina</taxon>
        <taxon>IRL clade</taxon>
        <taxon>Trifolieae</taxon>
        <taxon>Trifolium</taxon>
    </lineage>
</organism>
<dbReference type="EMBL" id="DF974740">
    <property type="protein sequence ID" value="GAU50323.1"/>
    <property type="molecule type" value="Genomic_DNA"/>
</dbReference>
<dbReference type="SUPFAM" id="SSF50249">
    <property type="entry name" value="Nucleic acid-binding proteins"/>
    <property type="match status" value="1"/>
</dbReference>
<evidence type="ECO:0000256" key="5">
    <source>
        <dbReference type="ARBA" id="ARBA00023125"/>
    </source>
</evidence>
<evidence type="ECO:0000313" key="8">
    <source>
        <dbReference type="Proteomes" id="UP000242715"/>
    </source>
</evidence>
<dbReference type="Gene3D" id="2.40.50.140">
    <property type="entry name" value="Nucleic acid-binding proteins"/>
    <property type="match status" value="1"/>
</dbReference>
<evidence type="ECO:0000259" key="6">
    <source>
        <dbReference type="Pfam" id="PF08646"/>
    </source>
</evidence>
<reference evidence="8" key="1">
    <citation type="journal article" date="2017" name="Front. Plant Sci.">
        <title>Climate Clever Clovers: New Paradigm to Reduce the Environmental Footprint of Ruminants by Breeding Low Methanogenic Forages Utilizing Haplotype Variation.</title>
        <authorList>
            <person name="Kaur P."/>
            <person name="Appels R."/>
            <person name="Bayer P.E."/>
            <person name="Keeble-Gagnere G."/>
            <person name="Wang J."/>
            <person name="Hirakawa H."/>
            <person name="Shirasawa K."/>
            <person name="Vercoe P."/>
            <person name="Stefanova K."/>
            <person name="Durmic Z."/>
            <person name="Nichols P."/>
            <person name="Revell C."/>
            <person name="Isobe S.N."/>
            <person name="Edwards D."/>
            <person name="Erskine W."/>
        </authorList>
    </citation>
    <scope>NUCLEOTIDE SEQUENCE [LARGE SCALE GENOMIC DNA]</scope>
    <source>
        <strain evidence="8">cv. Daliak</strain>
    </source>
</reference>
<dbReference type="CDD" id="cd04476">
    <property type="entry name" value="RPA1_DBD_C"/>
    <property type="match status" value="1"/>
</dbReference>
<dbReference type="Proteomes" id="UP000242715">
    <property type="component" value="Unassembled WGS sequence"/>
</dbReference>
<proteinExistence type="inferred from homology"/>
<keyword evidence="4" id="KW-0862">Zinc</keyword>
<feature type="domain" description="Replication factor A C-terminal" evidence="6">
    <location>
        <begin position="113"/>
        <end position="223"/>
    </location>
</feature>
<accession>A0A2Z6P6Q6</accession>
<keyword evidence="2" id="KW-0479">Metal-binding</keyword>
<dbReference type="InterPro" id="IPR047192">
    <property type="entry name" value="Euk_RPA1_DBD_C"/>
</dbReference>
<dbReference type="PANTHER" id="PTHR47165:SF4">
    <property type="entry name" value="OS03G0429900 PROTEIN"/>
    <property type="match status" value="1"/>
</dbReference>